<dbReference type="EMBL" id="JAMYWD010000006">
    <property type="protein sequence ID" value="KAJ4968319.1"/>
    <property type="molecule type" value="Genomic_DNA"/>
</dbReference>
<dbReference type="Proteomes" id="UP001141806">
    <property type="component" value="Unassembled WGS sequence"/>
</dbReference>
<proteinExistence type="predicted"/>
<evidence type="ECO:0000313" key="1">
    <source>
        <dbReference type="EMBL" id="KAJ4968319.1"/>
    </source>
</evidence>
<evidence type="ECO:0000313" key="2">
    <source>
        <dbReference type="Proteomes" id="UP001141806"/>
    </source>
</evidence>
<reference evidence="1" key="1">
    <citation type="journal article" date="2023" name="Plant J.">
        <title>The genome of the king protea, Protea cynaroides.</title>
        <authorList>
            <person name="Chang J."/>
            <person name="Duong T.A."/>
            <person name="Schoeman C."/>
            <person name="Ma X."/>
            <person name="Roodt D."/>
            <person name="Barker N."/>
            <person name="Li Z."/>
            <person name="Van de Peer Y."/>
            <person name="Mizrachi E."/>
        </authorList>
    </citation>
    <scope>NUCLEOTIDE SEQUENCE</scope>
    <source>
        <tissue evidence="1">Young leaves</tissue>
    </source>
</reference>
<name>A0A9Q0KDD1_9MAGN</name>
<keyword evidence="2" id="KW-1185">Reference proteome</keyword>
<gene>
    <name evidence="1" type="ORF">NE237_015020</name>
</gene>
<protein>
    <submittedName>
        <fullName evidence="1">Uncharacterized protein</fullName>
    </submittedName>
</protein>
<organism evidence="1 2">
    <name type="scientific">Protea cynaroides</name>
    <dbReference type="NCBI Taxonomy" id="273540"/>
    <lineage>
        <taxon>Eukaryota</taxon>
        <taxon>Viridiplantae</taxon>
        <taxon>Streptophyta</taxon>
        <taxon>Embryophyta</taxon>
        <taxon>Tracheophyta</taxon>
        <taxon>Spermatophyta</taxon>
        <taxon>Magnoliopsida</taxon>
        <taxon>Proteales</taxon>
        <taxon>Proteaceae</taxon>
        <taxon>Protea</taxon>
    </lineage>
</organism>
<dbReference type="AlphaFoldDB" id="A0A9Q0KDD1"/>
<sequence>MSNVEIYDGTMDLKQHLNAAIALFNKIMAVPLPPVFVMSNIQIYDGTMDPEQHLNAATALSNKIMVVPLPPGFVISNVEFYVGTKDLEQHPDNFATNVLLHGYEDAILYQTFPTTLKGAGRSWFHNQPLYFSNFTDHSNNFYTHFQENEIVAAERNDAGSSTTGFE</sequence>
<accession>A0A9Q0KDD1</accession>
<comment type="caution">
    <text evidence="1">The sequence shown here is derived from an EMBL/GenBank/DDBJ whole genome shotgun (WGS) entry which is preliminary data.</text>
</comment>